<feature type="non-terminal residue" evidence="1">
    <location>
        <position position="143"/>
    </location>
</feature>
<dbReference type="NCBIfam" id="TIGR03172">
    <property type="entry name" value="selenium cofactor biosynthesis protein YqeC"/>
    <property type="match status" value="1"/>
</dbReference>
<dbReference type="EMBL" id="BARS01026986">
    <property type="protein sequence ID" value="GAG06697.1"/>
    <property type="molecule type" value="Genomic_DNA"/>
</dbReference>
<organism evidence="1">
    <name type="scientific">marine sediment metagenome</name>
    <dbReference type="NCBI Taxonomy" id="412755"/>
    <lineage>
        <taxon>unclassified sequences</taxon>
        <taxon>metagenomes</taxon>
        <taxon>ecological metagenomes</taxon>
    </lineage>
</organism>
<dbReference type="Pfam" id="PF19842">
    <property type="entry name" value="YqeC"/>
    <property type="match status" value="1"/>
</dbReference>
<gene>
    <name evidence="1" type="ORF">S01H1_42426</name>
</gene>
<comment type="caution">
    <text evidence="1">The sequence shown here is derived from an EMBL/GenBank/DDBJ whole genome shotgun (WGS) entry which is preliminary data.</text>
</comment>
<sequence length="143" mass="15373">MGAGGKTTLMFSLSRELTTHEKVVITTTTTKILPPPSSDTPYLFISQEEKEIVDFILKKAGTFDHITIASDLLVCSGKLQGINPLLVSRLIKLSPVNYIIVEADGASKKPLKAPNPEFEPVIPRSSTLVIPVVGIDALGCKLS</sequence>
<evidence type="ECO:0008006" key="2">
    <source>
        <dbReference type="Google" id="ProtNLM"/>
    </source>
</evidence>
<reference evidence="1" key="1">
    <citation type="journal article" date="2014" name="Front. Microbiol.">
        <title>High frequency of phylogenetically diverse reductive dehalogenase-homologous genes in deep subseafloor sedimentary metagenomes.</title>
        <authorList>
            <person name="Kawai M."/>
            <person name="Futagami T."/>
            <person name="Toyoda A."/>
            <person name="Takaki Y."/>
            <person name="Nishi S."/>
            <person name="Hori S."/>
            <person name="Arai W."/>
            <person name="Tsubouchi T."/>
            <person name="Morono Y."/>
            <person name="Uchiyama I."/>
            <person name="Ito T."/>
            <person name="Fujiyama A."/>
            <person name="Inagaki F."/>
            <person name="Takami H."/>
        </authorList>
    </citation>
    <scope>NUCLEOTIDE SEQUENCE</scope>
    <source>
        <strain evidence="1">Expedition CK06-06</strain>
    </source>
</reference>
<protein>
    <recommendedName>
        <fullName evidence="2">Selenium-dependent hydroxylase accessory protein YqeC</fullName>
    </recommendedName>
</protein>
<dbReference type="InterPro" id="IPR017587">
    <property type="entry name" value="YqeC"/>
</dbReference>
<accession>X0V5N3</accession>
<name>X0V5N3_9ZZZZ</name>
<proteinExistence type="predicted"/>
<dbReference type="AlphaFoldDB" id="X0V5N3"/>
<evidence type="ECO:0000313" key="1">
    <source>
        <dbReference type="EMBL" id="GAG06697.1"/>
    </source>
</evidence>